<gene>
    <name evidence="1" type="ORF">FISHEDRAFT_12172</name>
</gene>
<protein>
    <submittedName>
        <fullName evidence="1">Uncharacterized protein</fullName>
    </submittedName>
</protein>
<accession>A0A0D7A6E4</accession>
<feature type="non-terminal residue" evidence="1">
    <location>
        <position position="1"/>
    </location>
</feature>
<evidence type="ECO:0000313" key="2">
    <source>
        <dbReference type="Proteomes" id="UP000054144"/>
    </source>
</evidence>
<dbReference type="Proteomes" id="UP000054144">
    <property type="component" value="Unassembled WGS sequence"/>
</dbReference>
<sequence>LTWNLRETALLSIVIPRSCSSSRLSMYLILPAIRVDMILFAARSASMRVVLPWST</sequence>
<keyword evidence="2" id="KW-1185">Reference proteome</keyword>
<evidence type="ECO:0000313" key="1">
    <source>
        <dbReference type="EMBL" id="KIY46597.1"/>
    </source>
</evidence>
<proteinExistence type="predicted"/>
<name>A0A0D7A6E4_9AGAR</name>
<reference evidence="1 2" key="1">
    <citation type="journal article" date="2015" name="Fungal Genet. Biol.">
        <title>Evolution of novel wood decay mechanisms in Agaricales revealed by the genome sequences of Fistulina hepatica and Cylindrobasidium torrendii.</title>
        <authorList>
            <person name="Floudas D."/>
            <person name="Held B.W."/>
            <person name="Riley R."/>
            <person name="Nagy L.G."/>
            <person name="Koehler G."/>
            <person name="Ransdell A.S."/>
            <person name="Younus H."/>
            <person name="Chow J."/>
            <person name="Chiniquy J."/>
            <person name="Lipzen A."/>
            <person name="Tritt A."/>
            <person name="Sun H."/>
            <person name="Haridas S."/>
            <person name="LaButti K."/>
            <person name="Ohm R.A."/>
            <person name="Kues U."/>
            <person name="Blanchette R.A."/>
            <person name="Grigoriev I.V."/>
            <person name="Minto R.E."/>
            <person name="Hibbett D.S."/>
        </authorList>
    </citation>
    <scope>NUCLEOTIDE SEQUENCE [LARGE SCALE GENOMIC DNA]</scope>
    <source>
        <strain evidence="1 2">ATCC 64428</strain>
    </source>
</reference>
<dbReference type="EMBL" id="KN882027">
    <property type="protein sequence ID" value="KIY46597.1"/>
    <property type="molecule type" value="Genomic_DNA"/>
</dbReference>
<organism evidence="1 2">
    <name type="scientific">Fistulina hepatica ATCC 64428</name>
    <dbReference type="NCBI Taxonomy" id="1128425"/>
    <lineage>
        <taxon>Eukaryota</taxon>
        <taxon>Fungi</taxon>
        <taxon>Dikarya</taxon>
        <taxon>Basidiomycota</taxon>
        <taxon>Agaricomycotina</taxon>
        <taxon>Agaricomycetes</taxon>
        <taxon>Agaricomycetidae</taxon>
        <taxon>Agaricales</taxon>
        <taxon>Fistulinaceae</taxon>
        <taxon>Fistulina</taxon>
    </lineage>
</organism>
<dbReference type="AlphaFoldDB" id="A0A0D7A6E4"/>
<feature type="non-terminal residue" evidence="1">
    <location>
        <position position="55"/>
    </location>
</feature>